<dbReference type="AlphaFoldDB" id="W4HD04"/>
<keyword evidence="3 4" id="KW-0949">S-adenosyl-L-methionine</keyword>
<feature type="binding site" evidence="4">
    <location>
        <position position="157"/>
    </location>
    <ligand>
        <name>S-adenosyl-L-methionine</name>
        <dbReference type="ChEBI" id="CHEBI:59789"/>
    </ligand>
</feature>
<dbReference type="EMBL" id="KI913114">
    <property type="protein sequence ID" value="ETV89169.1"/>
    <property type="molecule type" value="Genomic_DNA"/>
</dbReference>
<dbReference type="VEuPathDB" id="FungiDB:H257_00537"/>
<proteinExistence type="inferred from homology"/>
<gene>
    <name evidence="6" type="ORF">H257_00537</name>
</gene>
<dbReference type="PANTHER" id="PTHR21008:SF1">
    <property type="entry name" value="25S RRNA (ADENINE(2142)-N(1))-METHYLTRANSFERASE"/>
    <property type="match status" value="1"/>
</dbReference>
<evidence type="ECO:0000256" key="4">
    <source>
        <dbReference type="HAMAP-Rule" id="MF_03044"/>
    </source>
</evidence>
<comment type="similarity">
    <text evidence="4">Belongs to the BMT2 family.</text>
</comment>
<dbReference type="PANTHER" id="PTHR21008">
    <property type="entry name" value="S-ADENOSYLMETHIONINE SENSOR UPSTREAM OF MTORC1-RELATED"/>
    <property type="match status" value="1"/>
</dbReference>
<dbReference type="HAMAP" id="MF_03044">
    <property type="entry name" value="BMT2"/>
    <property type="match status" value="1"/>
</dbReference>
<dbReference type="GeneID" id="20802533"/>
<accession>W4HD04</accession>
<reference evidence="6" key="1">
    <citation type="submission" date="2013-12" db="EMBL/GenBank/DDBJ databases">
        <title>The Genome Sequence of Aphanomyces astaci APO3.</title>
        <authorList>
            <consortium name="The Broad Institute Genomics Platform"/>
            <person name="Russ C."/>
            <person name="Tyler B."/>
            <person name="van West P."/>
            <person name="Dieguez-Uribeondo J."/>
            <person name="Young S.K."/>
            <person name="Zeng Q."/>
            <person name="Gargeya S."/>
            <person name="Fitzgerald M."/>
            <person name="Abouelleil A."/>
            <person name="Alvarado L."/>
            <person name="Chapman S.B."/>
            <person name="Gainer-Dewar J."/>
            <person name="Goldberg J."/>
            <person name="Griggs A."/>
            <person name="Gujja S."/>
            <person name="Hansen M."/>
            <person name="Howarth C."/>
            <person name="Imamovic A."/>
            <person name="Ireland A."/>
            <person name="Larimer J."/>
            <person name="McCowan C."/>
            <person name="Murphy C."/>
            <person name="Pearson M."/>
            <person name="Poon T.W."/>
            <person name="Priest M."/>
            <person name="Roberts A."/>
            <person name="Saif S."/>
            <person name="Shea T."/>
            <person name="Sykes S."/>
            <person name="Wortman J."/>
            <person name="Nusbaum C."/>
            <person name="Birren B."/>
        </authorList>
    </citation>
    <scope>NUCLEOTIDE SEQUENCE [LARGE SCALE GENOMIC DNA]</scope>
    <source>
        <strain evidence="6">APO3</strain>
    </source>
</reference>
<keyword evidence="1 4" id="KW-0489">Methyltransferase</keyword>
<evidence type="ECO:0000256" key="1">
    <source>
        <dbReference type="ARBA" id="ARBA00022603"/>
    </source>
</evidence>
<protein>
    <recommendedName>
        <fullName evidence="4">Probable methyltransferase BMT2 homolog</fullName>
        <ecNumber evidence="4">2.1.1.-</ecNumber>
    </recommendedName>
</protein>
<dbReference type="STRING" id="112090.W4HD04"/>
<feature type="region of interest" description="Disordered" evidence="5">
    <location>
        <begin position="18"/>
        <end position="52"/>
    </location>
</feature>
<organism evidence="6">
    <name type="scientific">Aphanomyces astaci</name>
    <name type="common">Crayfish plague agent</name>
    <dbReference type="NCBI Taxonomy" id="112090"/>
    <lineage>
        <taxon>Eukaryota</taxon>
        <taxon>Sar</taxon>
        <taxon>Stramenopiles</taxon>
        <taxon>Oomycota</taxon>
        <taxon>Saprolegniomycetes</taxon>
        <taxon>Saprolegniales</taxon>
        <taxon>Verrucalvaceae</taxon>
        <taxon>Aphanomyces</taxon>
    </lineage>
</organism>
<dbReference type="EC" id="2.1.1.-" evidence="4"/>
<dbReference type="Gene3D" id="3.40.50.150">
    <property type="entry name" value="Vaccinia Virus protein VP39"/>
    <property type="match status" value="1"/>
</dbReference>
<keyword evidence="2 4" id="KW-0808">Transferase</keyword>
<dbReference type="GO" id="GO:0005730">
    <property type="term" value="C:nucleolus"/>
    <property type="evidence" value="ECO:0007669"/>
    <property type="project" value="TreeGrafter"/>
</dbReference>
<dbReference type="OrthoDB" id="5954793at2759"/>
<dbReference type="RefSeq" id="XP_009821569.1">
    <property type="nucleotide sequence ID" value="XM_009823267.1"/>
</dbReference>
<evidence type="ECO:0000313" key="6">
    <source>
        <dbReference type="EMBL" id="ETV89169.1"/>
    </source>
</evidence>
<evidence type="ECO:0000256" key="2">
    <source>
        <dbReference type="ARBA" id="ARBA00022679"/>
    </source>
</evidence>
<evidence type="ECO:0000256" key="5">
    <source>
        <dbReference type="SAM" id="MobiDB-lite"/>
    </source>
</evidence>
<dbReference type="Pfam" id="PF11968">
    <property type="entry name" value="Bmt2"/>
    <property type="match status" value="1"/>
</dbReference>
<name>W4HD04_APHAT</name>
<evidence type="ECO:0000256" key="3">
    <source>
        <dbReference type="ARBA" id="ARBA00022691"/>
    </source>
</evidence>
<feature type="binding site" evidence="4">
    <location>
        <position position="139"/>
    </location>
    <ligand>
        <name>S-adenosyl-L-methionine</name>
        <dbReference type="ChEBI" id="CHEBI:59789"/>
    </ligand>
</feature>
<dbReference type="GO" id="GO:0016433">
    <property type="term" value="F:rRNA (adenine) methyltransferase activity"/>
    <property type="evidence" value="ECO:0007669"/>
    <property type="project" value="TreeGrafter"/>
</dbReference>
<sequence>MWIECDYPDDRIWTCPKRHTTNKSMPSASKKSKLRKVPIGPPPVKSRRRARELTTEFHRVTHELQRLKSSKAKKDDDASQRVQELEHRLKEMGGREAYQDASILSTSLHKTSRWVFQLLTKFELRPGKKMSPLRVLEVGAINTQLVVCPWLDVLAIDLIARNPKIQQIDFFDLDLTKRFDVVVSSMVINCVPTPEKRGEMLQRTWTHLNDDGHLFLMLPLLCLTNSTYMTVDHFETILKRIGFTIRDKKETPKIAFYCLQKQASDQTVGPISQQTLRPGPKRNDFSVVVL</sequence>
<dbReference type="InterPro" id="IPR029063">
    <property type="entry name" value="SAM-dependent_MTases_sf"/>
</dbReference>
<dbReference type="SUPFAM" id="SSF53335">
    <property type="entry name" value="S-adenosyl-L-methionine-dependent methyltransferases"/>
    <property type="match status" value="1"/>
</dbReference>
<dbReference type="InterPro" id="IPR021867">
    <property type="entry name" value="Bmt2/SAMTOR"/>
</dbReference>
<comment type="function">
    <text evidence="4">Probable S-adenosyl-L-methionine-dependent methyltransferase.</text>
</comment>